<keyword evidence="5" id="KW-1185">Reference proteome</keyword>
<feature type="compositionally biased region" description="Low complexity" evidence="3">
    <location>
        <begin position="57"/>
        <end position="81"/>
    </location>
</feature>
<accession>A0A6P5JGY0</accession>
<evidence type="ECO:0000313" key="6">
    <source>
        <dbReference type="RefSeq" id="XP_020832658.1"/>
    </source>
</evidence>
<feature type="region of interest" description="Disordered" evidence="3">
    <location>
        <begin position="1"/>
        <end position="150"/>
    </location>
</feature>
<keyword evidence="2" id="KW-0677">Repeat</keyword>
<feature type="compositionally biased region" description="Basic residues" evidence="3">
    <location>
        <begin position="125"/>
        <end position="139"/>
    </location>
</feature>
<dbReference type="InterPro" id="IPR047933">
    <property type="entry name" value="KBTBD6_7_BTB_POZ"/>
</dbReference>
<feature type="compositionally biased region" description="Acidic residues" evidence="3">
    <location>
        <begin position="745"/>
        <end position="765"/>
    </location>
</feature>
<dbReference type="FunCoup" id="A0A6P5JGY0">
    <property type="interactions" value="1674"/>
</dbReference>
<dbReference type="InterPro" id="IPR046790">
    <property type="entry name" value="KBTB_W-LIR"/>
</dbReference>
<dbReference type="SUPFAM" id="SSF54695">
    <property type="entry name" value="POZ domain"/>
    <property type="match status" value="1"/>
</dbReference>
<dbReference type="SMART" id="SM00225">
    <property type="entry name" value="BTB"/>
    <property type="match status" value="1"/>
</dbReference>
<evidence type="ECO:0000313" key="5">
    <source>
        <dbReference type="Proteomes" id="UP000515140"/>
    </source>
</evidence>
<evidence type="ECO:0000259" key="4">
    <source>
        <dbReference type="PROSITE" id="PS50097"/>
    </source>
</evidence>
<proteinExistence type="predicted"/>
<dbReference type="RefSeq" id="XP_020832658.1">
    <property type="nucleotide sequence ID" value="XM_020976999.1"/>
</dbReference>
<dbReference type="PANTHER" id="PTHR24412">
    <property type="entry name" value="KELCH PROTEIN"/>
    <property type="match status" value="1"/>
</dbReference>
<dbReference type="SMART" id="SM00875">
    <property type="entry name" value="BACK"/>
    <property type="match status" value="1"/>
</dbReference>
<dbReference type="Pfam" id="PF07707">
    <property type="entry name" value="BACK"/>
    <property type="match status" value="1"/>
</dbReference>
<evidence type="ECO:0000256" key="3">
    <source>
        <dbReference type="SAM" id="MobiDB-lite"/>
    </source>
</evidence>
<dbReference type="InterPro" id="IPR011705">
    <property type="entry name" value="BACK"/>
</dbReference>
<dbReference type="InterPro" id="IPR011333">
    <property type="entry name" value="SKP1/BTB/POZ_sf"/>
</dbReference>
<dbReference type="InParanoid" id="A0A6P5JGY0"/>
<reference evidence="6" key="1">
    <citation type="submission" date="2025-08" db="UniProtKB">
        <authorList>
            <consortium name="RefSeq"/>
        </authorList>
    </citation>
    <scope>IDENTIFICATION</scope>
    <source>
        <tissue evidence="6">Spleen</tissue>
    </source>
</reference>
<dbReference type="Proteomes" id="UP000515140">
    <property type="component" value="Unplaced"/>
</dbReference>
<dbReference type="Pfam" id="PF01344">
    <property type="entry name" value="Kelch_1"/>
    <property type="match status" value="1"/>
</dbReference>
<dbReference type="PANTHER" id="PTHR24412:SF23">
    <property type="entry name" value="KELCH REPEAT AND BTB DOMAIN-CONTAINING PROTEIN 7"/>
    <property type="match status" value="1"/>
</dbReference>
<evidence type="ECO:0000256" key="1">
    <source>
        <dbReference type="ARBA" id="ARBA00022441"/>
    </source>
</evidence>
<feature type="compositionally biased region" description="Low complexity" evidence="3">
    <location>
        <begin position="108"/>
        <end position="117"/>
    </location>
</feature>
<dbReference type="InterPro" id="IPR015915">
    <property type="entry name" value="Kelch-typ_b-propeller"/>
</dbReference>
<dbReference type="Gene3D" id="1.25.40.420">
    <property type="match status" value="1"/>
</dbReference>
<feature type="compositionally biased region" description="Polar residues" evidence="3">
    <location>
        <begin position="88"/>
        <end position="102"/>
    </location>
</feature>
<dbReference type="Pfam" id="PF20165">
    <property type="entry name" value="KBTB_W-LIR"/>
    <property type="match status" value="1"/>
</dbReference>
<dbReference type="SUPFAM" id="SSF117281">
    <property type="entry name" value="Kelch motif"/>
    <property type="match status" value="1"/>
</dbReference>
<dbReference type="AlphaFoldDB" id="A0A6P5JGY0"/>
<feature type="region of interest" description="Disordered" evidence="3">
    <location>
        <begin position="745"/>
        <end position="776"/>
    </location>
</feature>
<dbReference type="Gene3D" id="3.30.710.10">
    <property type="entry name" value="Potassium Channel Kv1.1, Chain A"/>
    <property type="match status" value="1"/>
</dbReference>
<sequence>MGKKYWSWSLSPGGRPRHQDSSCSFLSPLLPRAEEGEEERAERRERDATGGEEKPARLAGAAQRGRGASGRTRAGAAASPARWRRPTSEQGDNPDSQSQHQPQPRPGARASATATTQSREEPPRPRRLPNPRGGRRPRKMAGPSVSSFFSGPEELEDAAHAPALLAQLKSFYDARLLCDVTIEVAVPGGGPGAGRLFSCNRNVLAAACPYFKSMFTGGLFESQQPRVTMHDVDAESLALLLDYCYTGRVSVSETNVQRLYAAADMLQLEYVREACAAFLARRLDVANCASILKFADAFDHPQLRAKALAFVARNFSQLSGAPRPGGEESLAELSLAQLQEVLRLDSLDVDSERIVCTVAVQWLEAAPLERGPSAPDVLRCVRWLHFGDRDRAYLEGLRAKPFVKRYCPGLIESALRTRYGDVMVKTPQAALPAPSSATGPVAESPARRIGMMAKEMVIFFGHPKDPFLCYDPYSGDIYTMPSPLTSLAHNKTITSSAVCVSPDNDIYLAAQPKKQLWVYNPAQNSWQQLADRLMCREGMDLAYLNGYIYILGGRDPVTGVKLKEVECYSIQRNQWVLVAPVPHSFYSFELIMVHDYLYAVNNKRMLCYDPSRNQWLNCASLKRSDFQEACVFNEEIYCICDIPVMKVYNPARGEWRRISNIPLDADTHNYQIVRHGQKLLLITSTTPQWKKNRVTVHEYEPSDDRWVNIGTMLGLLQYDSGFICLSARVYPSCLEPGQSFITEEDDVRSESSADWDLEGLSELDSESGSSSSFSEDEVWVQVAPRGNAFMQQGSL</sequence>
<dbReference type="KEGG" id="pcw:110201401"/>
<dbReference type="SMART" id="SM00612">
    <property type="entry name" value="Kelch"/>
    <property type="match status" value="2"/>
</dbReference>
<feature type="compositionally biased region" description="Basic and acidic residues" evidence="3">
    <location>
        <begin position="40"/>
        <end position="56"/>
    </location>
</feature>
<dbReference type="InterPro" id="IPR006652">
    <property type="entry name" value="Kelch_1"/>
</dbReference>
<organism evidence="5 6">
    <name type="scientific">Phascolarctos cinereus</name>
    <name type="common">Koala</name>
    <dbReference type="NCBI Taxonomy" id="38626"/>
    <lineage>
        <taxon>Eukaryota</taxon>
        <taxon>Metazoa</taxon>
        <taxon>Chordata</taxon>
        <taxon>Craniata</taxon>
        <taxon>Vertebrata</taxon>
        <taxon>Euteleostomi</taxon>
        <taxon>Mammalia</taxon>
        <taxon>Metatheria</taxon>
        <taxon>Diprotodontia</taxon>
        <taxon>Phascolarctidae</taxon>
        <taxon>Phascolarctos</taxon>
    </lineage>
</organism>
<evidence type="ECO:0000256" key="2">
    <source>
        <dbReference type="ARBA" id="ARBA00022737"/>
    </source>
</evidence>
<dbReference type="InterPro" id="IPR000210">
    <property type="entry name" value="BTB/POZ_dom"/>
</dbReference>
<feature type="domain" description="BTB" evidence="4">
    <location>
        <begin position="178"/>
        <end position="253"/>
    </location>
</feature>
<dbReference type="PROSITE" id="PS50097">
    <property type="entry name" value="BTB"/>
    <property type="match status" value="1"/>
</dbReference>
<keyword evidence="1" id="KW-0880">Kelch repeat</keyword>
<name>A0A6P5JGY0_PHACI</name>
<protein>
    <submittedName>
        <fullName evidence="6">Kelch repeat and BTB domain-containing protein 7-like</fullName>
    </submittedName>
</protein>
<dbReference type="GeneID" id="110201401"/>
<dbReference type="Pfam" id="PF00651">
    <property type="entry name" value="BTB"/>
    <property type="match status" value="1"/>
</dbReference>
<gene>
    <name evidence="6" type="primary">LOC110201401</name>
</gene>
<dbReference type="Gene3D" id="2.120.10.80">
    <property type="entry name" value="Kelch-type beta propeller"/>
    <property type="match status" value="1"/>
</dbReference>
<dbReference type="CDD" id="cd18273">
    <property type="entry name" value="BTB_POZ_KBTBD6_7"/>
    <property type="match status" value="1"/>
</dbReference>